<feature type="coiled-coil region" evidence="3">
    <location>
        <begin position="135"/>
        <end position="165"/>
    </location>
</feature>
<comment type="caution">
    <text evidence="5">The sequence shown here is derived from an EMBL/GenBank/DDBJ whole genome shotgun (WGS) entry which is preliminary data.</text>
</comment>
<evidence type="ECO:0000313" key="5">
    <source>
        <dbReference type="EMBL" id="GJS59157.1"/>
    </source>
</evidence>
<sequence length="559" mass="62775">MQDVGDGEDPWGFDSAVGKRKCGADSVPVASLFMLEAYRSVVPPALLMLDSRLSVDIENSGCSALPTLPFYFFFRDMLHLCVVGGDRTGIRELALLGTTSPSVRFSLVSSLNLIINQALIAAGWGPVKLIMLSIVRELEVSSADLREKLEMYEGLLKQLEEYQDNLMRPLRTRLAEIDADFTRCLTDLEAYIPSAEDDFNSVIRELRDLNLSLLQESLNRRWGCLVLGMLYGFFSNLDVVVDYLETLGVSFMDTDLQPDGKLYCVHLMIFITGALIEPPAEVPATNVLSTVVIVLRPFAWRVFLQRSDSIGGIVSFSQQSSSGDIVGLLDHLGLDKVFVVGHDWGSMIAWCFCLLRPDRVKALVNMSVVFSPRNPVKKPIESMRKNFGSDYYIFRFQEPGVLEAEFARVDTALLIKKFLTSRNPGLLCVLKEVGFGGNPNSKITLPSWFSEDDVNYFASKFRRTGFTGGLNYYRAMDLNWELTAAWTGEQIKLPVKFIVGDLDLTYNTPGVKDFIHKGGLSKHVPFLQELVIMEGVAHYINQERPQEISEHIYDFIKKF</sequence>
<evidence type="ECO:0000256" key="1">
    <source>
        <dbReference type="ARBA" id="ARBA00022801"/>
    </source>
</evidence>
<organism evidence="5 6">
    <name type="scientific">Tanacetum coccineum</name>
    <dbReference type="NCBI Taxonomy" id="301880"/>
    <lineage>
        <taxon>Eukaryota</taxon>
        <taxon>Viridiplantae</taxon>
        <taxon>Streptophyta</taxon>
        <taxon>Embryophyta</taxon>
        <taxon>Tracheophyta</taxon>
        <taxon>Spermatophyta</taxon>
        <taxon>Magnoliopsida</taxon>
        <taxon>eudicotyledons</taxon>
        <taxon>Gunneridae</taxon>
        <taxon>Pentapetalae</taxon>
        <taxon>asterids</taxon>
        <taxon>campanulids</taxon>
        <taxon>Asterales</taxon>
        <taxon>Asteraceae</taxon>
        <taxon>Asteroideae</taxon>
        <taxon>Anthemideae</taxon>
        <taxon>Anthemidinae</taxon>
        <taxon>Tanacetum</taxon>
    </lineage>
</organism>
<dbReference type="InterPro" id="IPR000639">
    <property type="entry name" value="Epox_hydrolase-like"/>
</dbReference>
<dbReference type="SUPFAM" id="SSF53474">
    <property type="entry name" value="alpha/beta-Hydrolases"/>
    <property type="match status" value="1"/>
</dbReference>
<keyword evidence="3" id="KW-0175">Coiled coil</keyword>
<evidence type="ECO:0000259" key="4">
    <source>
        <dbReference type="Pfam" id="PF00561"/>
    </source>
</evidence>
<protein>
    <submittedName>
        <fullName evidence="5">Bifunctional epoxide hydrolase 2-like protein</fullName>
    </submittedName>
</protein>
<dbReference type="Proteomes" id="UP001151760">
    <property type="component" value="Unassembled WGS sequence"/>
</dbReference>
<dbReference type="InterPro" id="IPR029058">
    <property type="entry name" value="AB_hydrolase_fold"/>
</dbReference>
<dbReference type="Pfam" id="PF00561">
    <property type="entry name" value="Abhydrolase_1"/>
    <property type="match status" value="1"/>
</dbReference>
<evidence type="ECO:0000313" key="6">
    <source>
        <dbReference type="Proteomes" id="UP001151760"/>
    </source>
</evidence>
<evidence type="ECO:0000256" key="3">
    <source>
        <dbReference type="SAM" id="Coils"/>
    </source>
</evidence>
<dbReference type="PRINTS" id="PR00412">
    <property type="entry name" value="EPOXHYDRLASE"/>
</dbReference>
<proteinExistence type="inferred from homology"/>
<dbReference type="Gene3D" id="3.40.50.1820">
    <property type="entry name" value="alpha/beta hydrolase"/>
    <property type="match status" value="1"/>
</dbReference>
<reference evidence="5" key="1">
    <citation type="journal article" date="2022" name="Int. J. Mol. Sci.">
        <title>Draft Genome of Tanacetum Coccineum: Genomic Comparison of Closely Related Tanacetum-Family Plants.</title>
        <authorList>
            <person name="Yamashiro T."/>
            <person name="Shiraishi A."/>
            <person name="Nakayama K."/>
            <person name="Satake H."/>
        </authorList>
    </citation>
    <scope>NUCLEOTIDE SEQUENCE</scope>
</reference>
<dbReference type="EMBL" id="BQNB010009130">
    <property type="protein sequence ID" value="GJS59157.1"/>
    <property type="molecule type" value="Genomic_DNA"/>
</dbReference>
<reference evidence="5" key="2">
    <citation type="submission" date="2022-01" db="EMBL/GenBank/DDBJ databases">
        <authorList>
            <person name="Yamashiro T."/>
            <person name="Shiraishi A."/>
            <person name="Satake H."/>
            <person name="Nakayama K."/>
        </authorList>
    </citation>
    <scope>NUCLEOTIDE SEQUENCE</scope>
</reference>
<keyword evidence="6" id="KW-1185">Reference proteome</keyword>
<dbReference type="PANTHER" id="PTHR43329">
    <property type="entry name" value="EPOXIDE HYDROLASE"/>
    <property type="match status" value="1"/>
</dbReference>
<name>A0ABQ4X1X3_9ASTR</name>
<keyword evidence="1" id="KW-0378">Hydrolase</keyword>
<feature type="domain" description="AB hydrolase-1" evidence="4">
    <location>
        <begin position="322"/>
        <end position="395"/>
    </location>
</feature>
<evidence type="ECO:0000256" key="2">
    <source>
        <dbReference type="ARBA" id="ARBA00038334"/>
    </source>
</evidence>
<gene>
    <name evidence="5" type="ORF">Tco_0653941</name>
</gene>
<accession>A0ABQ4X1X3</accession>
<dbReference type="InterPro" id="IPR000073">
    <property type="entry name" value="AB_hydrolase_1"/>
</dbReference>
<comment type="similarity">
    <text evidence="2">Belongs to the AB hydrolase superfamily. Epoxide hydrolase family.</text>
</comment>